<dbReference type="InterPro" id="IPR019606">
    <property type="entry name" value="GerMN"/>
</dbReference>
<feature type="signal peptide" evidence="2">
    <location>
        <begin position="1"/>
        <end position="22"/>
    </location>
</feature>
<dbReference type="Pfam" id="PF10646">
    <property type="entry name" value="Germane"/>
    <property type="match status" value="2"/>
</dbReference>
<sequence>MAKKAKVSIAVTVLASSVYLSGCGLFSFGDKKEKIDPPQDTSYLKEGEKVDTAKKDEGKETSAKKEEATENSVMTELYLIDKNGYVVSQSIPLPGKESVAKQALEHLVVNGPVQEVLPNGFRAVIPADTQVSVDIKDGVAVADFSPEFKEYQPEDEQRILESITWTLTQFDSVEKVELRVNGYPLTEMPVGGTPISEDGLTRKTGINVDTSGIADPTSTKPLTVYYVSQTDKETYYVPVTKRVSSNETDNVKAVVNELIEGPGYASSLVSDFTGAELLDDPKIKDGNVTLNFNEGVYGSVEEKLVSEHMLNALVLSLTEQKDIKGVSVEVNGEAASVAKDGEAVTEPVTRPENVNAIGF</sequence>
<evidence type="ECO:0000313" key="4">
    <source>
        <dbReference type="Proteomes" id="UP000076510"/>
    </source>
</evidence>
<keyword evidence="2" id="KW-0732">Signal</keyword>
<feature type="region of interest" description="Disordered" evidence="1">
    <location>
        <begin position="33"/>
        <end position="68"/>
    </location>
</feature>
<evidence type="ECO:0000313" key="3">
    <source>
        <dbReference type="EMBL" id="KZE43584.1"/>
    </source>
</evidence>
<name>A0A0J5S9Q6_9BACI</name>
<proteinExistence type="predicted"/>
<comment type="caution">
    <text evidence="3">The sequence shown here is derived from an EMBL/GenBank/DDBJ whole genome shotgun (WGS) entry which is preliminary data.</text>
</comment>
<gene>
    <name evidence="3" type="ORF">AV649_10310</name>
</gene>
<evidence type="ECO:0000256" key="2">
    <source>
        <dbReference type="SAM" id="SignalP"/>
    </source>
</evidence>
<dbReference type="EMBL" id="LQQY01000047">
    <property type="protein sequence ID" value="KZE43584.1"/>
    <property type="molecule type" value="Genomic_DNA"/>
</dbReference>
<dbReference type="RefSeq" id="WP_048006280.1">
    <property type="nucleotide sequence ID" value="NZ_JAMQJC010000014.1"/>
</dbReference>
<protein>
    <submittedName>
        <fullName evidence="3">Sporulation protein</fullName>
    </submittedName>
</protein>
<dbReference type="AlphaFoldDB" id="A0A0J5S9Q6"/>
<organism evidence="3 4">
    <name type="scientific">Rossellomorea marisflavi</name>
    <dbReference type="NCBI Taxonomy" id="189381"/>
    <lineage>
        <taxon>Bacteria</taxon>
        <taxon>Bacillati</taxon>
        <taxon>Bacillota</taxon>
        <taxon>Bacilli</taxon>
        <taxon>Bacillales</taxon>
        <taxon>Bacillaceae</taxon>
        <taxon>Rossellomorea</taxon>
    </lineage>
</organism>
<reference evidence="4" key="1">
    <citation type="submission" date="2016-01" db="EMBL/GenBank/DDBJ databases">
        <title>Whole genome sequencing of Bhargavaea cecembensis T14.</title>
        <authorList>
            <person name="Hong K.W."/>
        </authorList>
    </citation>
    <scope>NUCLEOTIDE SEQUENCE [LARGE SCALE GENOMIC DNA]</scope>
    <source>
        <strain evidence="4">M19</strain>
    </source>
</reference>
<dbReference type="SMART" id="SM00909">
    <property type="entry name" value="Germane"/>
    <property type="match status" value="2"/>
</dbReference>
<dbReference type="OrthoDB" id="1715058at2"/>
<evidence type="ECO:0000256" key="1">
    <source>
        <dbReference type="SAM" id="MobiDB-lite"/>
    </source>
</evidence>
<accession>A0A0J5S9Q6</accession>
<dbReference type="PATRIC" id="fig|189381.11.peg.4090"/>
<feature type="chain" id="PRO_5039185449" evidence="2">
    <location>
        <begin position="23"/>
        <end position="359"/>
    </location>
</feature>
<dbReference type="Proteomes" id="UP000076510">
    <property type="component" value="Unassembled WGS sequence"/>
</dbReference>